<evidence type="ECO:0000259" key="2">
    <source>
        <dbReference type="Pfam" id="PF01408"/>
    </source>
</evidence>
<dbReference type="RefSeq" id="WP_195169726.1">
    <property type="nucleotide sequence ID" value="NZ_CP062983.1"/>
</dbReference>
<dbReference type="SUPFAM" id="SSF55347">
    <property type="entry name" value="Glyceraldehyde-3-phosphate dehydrogenase-like, C-terminal domain"/>
    <property type="match status" value="1"/>
</dbReference>
<dbReference type="InterPro" id="IPR055170">
    <property type="entry name" value="GFO_IDH_MocA-like_dom"/>
</dbReference>
<proteinExistence type="predicted"/>
<organism evidence="4 5">
    <name type="scientific">Phototrophicus methaneseepsis</name>
    <dbReference type="NCBI Taxonomy" id="2710758"/>
    <lineage>
        <taxon>Bacteria</taxon>
        <taxon>Bacillati</taxon>
        <taxon>Chloroflexota</taxon>
        <taxon>Candidatus Thermofontia</taxon>
        <taxon>Phototrophicales</taxon>
        <taxon>Phototrophicaceae</taxon>
        <taxon>Phototrophicus</taxon>
    </lineage>
</organism>
<reference evidence="4 5" key="1">
    <citation type="submission" date="2020-02" db="EMBL/GenBank/DDBJ databases">
        <authorList>
            <person name="Zheng R.K."/>
            <person name="Sun C.M."/>
        </authorList>
    </citation>
    <scope>NUCLEOTIDE SEQUENCE [LARGE SCALE GENOMIC DNA]</scope>
    <source>
        <strain evidence="5">rifampicinis</strain>
    </source>
</reference>
<protein>
    <submittedName>
        <fullName evidence="4">Gfo/Idh/MocA family oxidoreductase</fullName>
    </submittedName>
</protein>
<dbReference type="GO" id="GO:0000166">
    <property type="term" value="F:nucleotide binding"/>
    <property type="evidence" value="ECO:0007669"/>
    <property type="project" value="InterPro"/>
</dbReference>
<dbReference type="Pfam" id="PF22725">
    <property type="entry name" value="GFO_IDH_MocA_C3"/>
    <property type="match status" value="1"/>
</dbReference>
<dbReference type="GO" id="GO:0016491">
    <property type="term" value="F:oxidoreductase activity"/>
    <property type="evidence" value="ECO:0007669"/>
    <property type="project" value="UniProtKB-KW"/>
</dbReference>
<dbReference type="Gene3D" id="3.40.50.720">
    <property type="entry name" value="NAD(P)-binding Rossmann-like Domain"/>
    <property type="match status" value="1"/>
</dbReference>
<dbReference type="Proteomes" id="UP000594468">
    <property type="component" value="Chromosome"/>
</dbReference>
<keyword evidence="1" id="KW-0560">Oxidoreductase</keyword>
<dbReference type="InterPro" id="IPR000683">
    <property type="entry name" value="Gfo/Idh/MocA-like_OxRdtase_N"/>
</dbReference>
<dbReference type="Gene3D" id="3.30.360.10">
    <property type="entry name" value="Dihydrodipicolinate Reductase, domain 2"/>
    <property type="match status" value="1"/>
</dbReference>
<evidence type="ECO:0000259" key="3">
    <source>
        <dbReference type="Pfam" id="PF22725"/>
    </source>
</evidence>
<feature type="domain" description="Gfo/Idh/MocA-like oxidoreductase N-terminal" evidence="2">
    <location>
        <begin position="23"/>
        <end position="149"/>
    </location>
</feature>
<dbReference type="EMBL" id="CP062983">
    <property type="protein sequence ID" value="QPC81655.1"/>
    <property type="molecule type" value="Genomic_DNA"/>
</dbReference>
<keyword evidence="5" id="KW-1185">Reference proteome</keyword>
<evidence type="ECO:0000313" key="4">
    <source>
        <dbReference type="EMBL" id="QPC81655.1"/>
    </source>
</evidence>
<dbReference type="PANTHER" id="PTHR43818">
    <property type="entry name" value="BCDNA.GH03377"/>
    <property type="match status" value="1"/>
</dbReference>
<name>A0A7S8E785_9CHLR</name>
<evidence type="ECO:0000313" key="5">
    <source>
        <dbReference type="Proteomes" id="UP000594468"/>
    </source>
</evidence>
<dbReference type="Pfam" id="PF01408">
    <property type="entry name" value="GFO_IDH_MocA"/>
    <property type="match status" value="1"/>
</dbReference>
<dbReference type="AlphaFoldDB" id="A0A7S8E785"/>
<evidence type="ECO:0000256" key="1">
    <source>
        <dbReference type="ARBA" id="ARBA00023002"/>
    </source>
</evidence>
<sequence>MAEGGGFTTQAAGASDHEAVELGIGMLGYAFMGKAHSNAFLTIPHMMYPPAAIPKLVGIAGRNETSVKEAAKRFGYQNAYTDWRDMLANDAVQVFDNGGPNNVHAEPSIAAAEAGKHVFCEKPLGRTAEESLKMLEAVEKAGVKHMVAFNYRFVPAIVQARRLIETGALGRIFHYRAIYLQEWIIDPKFPMIWRLDKDQAGSGALGDLGAHVIDLARYLIGEPTRVMGMTKTFVPERPTGDGTGTAKVTVDDAFISLMEFENGAIGTIEASRFAQGRKNHQVLEINGEKGSIKFNLERMNELEVFWVDDKPNTTQGFHNVLISEPYHPYWEHWWPQGHMIGWEHTFVHEFDHFFRAIVNDEPVDPYGATFLDGYRNAVICDAILESASSGKAVDIKYAK</sequence>
<dbReference type="InterPro" id="IPR036291">
    <property type="entry name" value="NAD(P)-bd_dom_sf"/>
</dbReference>
<accession>A0A7S8E785</accession>
<dbReference type="InterPro" id="IPR050463">
    <property type="entry name" value="Gfo/Idh/MocA_oxidrdct_glycsds"/>
</dbReference>
<gene>
    <name evidence="4" type="ORF">G4Y79_18465</name>
</gene>
<dbReference type="PANTHER" id="PTHR43818:SF11">
    <property type="entry name" value="BCDNA.GH03377"/>
    <property type="match status" value="1"/>
</dbReference>
<dbReference type="KEGG" id="pmet:G4Y79_18465"/>
<dbReference type="SUPFAM" id="SSF51735">
    <property type="entry name" value="NAD(P)-binding Rossmann-fold domains"/>
    <property type="match status" value="1"/>
</dbReference>
<feature type="domain" description="GFO/IDH/MocA-like oxidoreductase" evidence="3">
    <location>
        <begin position="158"/>
        <end position="292"/>
    </location>
</feature>